<dbReference type="AlphaFoldDB" id="A0AAV0XL08"/>
<feature type="region of interest" description="Disordered" evidence="1">
    <location>
        <begin position="1"/>
        <end position="73"/>
    </location>
</feature>
<gene>
    <name evidence="2" type="ORF">MEUPH1_LOCUS22495</name>
</gene>
<evidence type="ECO:0000256" key="1">
    <source>
        <dbReference type="SAM" id="MobiDB-lite"/>
    </source>
</evidence>
<dbReference type="Proteomes" id="UP001160148">
    <property type="component" value="Unassembled WGS sequence"/>
</dbReference>
<protein>
    <submittedName>
        <fullName evidence="2">Uncharacterized protein</fullName>
    </submittedName>
</protein>
<name>A0AAV0XL08_9HEMI</name>
<accession>A0AAV0XL08</accession>
<comment type="caution">
    <text evidence="2">The sequence shown here is derived from an EMBL/GenBank/DDBJ whole genome shotgun (WGS) entry which is preliminary data.</text>
</comment>
<sequence>MNPGNVVEAPEVPPPSDDRTRPDETVPELPTVPATCSGQAELEPNTGDSGRGDSEESLVVEAVDDPSAKSKKRTTLWRRTKRIVRCTFCCGV</sequence>
<keyword evidence="3" id="KW-1185">Reference proteome</keyword>
<organism evidence="2 3">
    <name type="scientific">Macrosiphum euphorbiae</name>
    <name type="common">potato aphid</name>
    <dbReference type="NCBI Taxonomy" id="13131"/>
    <lineage>
        <taxon>Eukaryota</taxon>
        <taxon>Metazoa</taxon>
        <taxon>Ecdysozoa</taxon>
        <taxon>Arthropoda</taxon>
        <taxon>Hexapoda</taxon>
        <taxon>Insecta</taxon>
        <taxon>Pterygota</taxon>
        <taxon>Neoptera</taxon>
        <taxon>Paraneoptera</taxon>
        <taxon>Hemiptera</taxon>
        <taxon>Sternorrhyncha</taxon>
        <taxon>Aphidomorpha</taxon>
        <taxon>Aphidoidea</taxon>
        <taxon>Aphididae</taxon>
        <taxon>Macrosiphini</taxon>
        <taxon>Macrosiphum</taxon>
    </lineage>
</organism>
<dbReference type="EMBL" id="CARXXK010000005">
    <property type="protein sequence ID" value="CAI6368096.1"/>
    <property type="molecule type" value="Genomic_DNA"/>
</dbReference>
<evidence type="ECO:0000313" key="3">
    <source>
        <dbReference type="Proteomes" id="UP001160148"/>
    </source>
</evidence>
<reference evidence="2 3" key="1">
    <citation type="submission" date="2023-01" db="EMBL/GenBank/DDBJ databases">
        <authorList>
            <person name="Whitehead M."/>
        </authorList>
    </citation>
    <scope>NUCLEOTIDE SEQUENCE [LARGE SCALE GENOMIC DNA]</scope>
</reference>
<proteinExistence type="predicted"/>
<evidence type="ECO:0000313" key="2">
    <source>
        <dbReference type="EMBL" id="CAI6368096.1"/>
    </source>
</evidence>
<feature type="compositionally biased region" description="Acidic residues" evidence="1">
    <location>
        <begin position="55"/>
        <end position="64"/>
    </location>
</feature>